<comment type="cofactor">
    <cofactor evidence="1">
        <name>FAD</name>
        <dbReference type="ChEBI" id="CHEBI:57692"/>
    </cofactor>
</comment>
<keyword evidence="4" id="KW-0560">Oxidoreductase</keyword>
<dbReference type="InterPro" id="IPR006311">
    <property type="entry name" value="TAT_signal"/>
</dbReference>
<reference evidence="9" key="1">
    <citation type="submission" date="2018-05" db="EMBL/GenBank/DDBJ databases">
        <title>Genome Sequencing of selected type strains of the family Eggerthellaceae.</title>
        <authorList>
            <person name="Danylec N."/>
            <person name="Stoll D.A."/>
            <person name="Doetsch A."/>
            <person name="Huch M."/>
        </authorList>
    </citation>
    <scope>NUCLEOTIDE SEQUENCE [LARGE SCALE GENOMIC DNA]</scope>
    <source>
        <strain evidence="9">DSM 24851</strain>
    </source>
</reference>
<keyword evidence="3" id="KW-0274">FAD</keyword>
<feature type="region of interest" description="Disordered" evidence="5">
    <location>
        <begin position="38"/>
        <end position="63"/>
    </location>
</feature>
<dbReference type="Gene3D" id="3.50.50.60">
    <property type="entry name" value="FAD/NAD(P)-binding domain"/>
    <property type="match status" value="1"/>
</dbReference>
<dbReference type="SUPFAM" id="SSF51905">
    <property type="entry name" value="FAD/NAD(P)-binding domain"/>
    <property type="match status" value="1"/>
</dbReference>
<dbReference type="Pfam" id="PF00890">
    <property type="entry name" value="FAD_binding_2"/>
    <property type="match status" value="1"/>
</dbReference>
<sequence length="563" mass="59935">MEELKKGISRRNLLKGATIGAAGVAALGLFGCAPASSGGSTDSGSGSATGEAASGQHTWEVKPEPITDISETVETEVLIIGAGYSGTCCALSAAENGTQVILVEKDNVPNGHGVGGTGAVGSRALDELGIKVDKPIEMERWVATCGGRCRESLVGKWFRESERCMNWLLDVAESDGASCMVTVGSSSAVHPEVDCYHMIFGGQTTGENVSVATYVEYLFLAKAEETGNFQIVYNSPAVQLVQDDSGAVTGAICETENGYVQYNASKGVVLATGDVSYNDEYINEFCPIANKVMTRLCSDQGNTGDGHNMAAWVGGAFQDGPWPTMMHPQAAGMFSGPFLFISPDGKRFMNEATWVQGKCVGTMVNGGYDHCWSIFDANWEADNTASLEFGGGMFWDSFRAVGTKPEDATASHKETIEAGLTDTPDNYKRADTLDELLSQLDVDVETAKATIERYNELCHAGEDVDFYKESHYLFPVEEGPFTAVKLGPGLLAIVGGIHISDNFEVLNAENQPIPGLYAIGNCAGDIYAYDYPINIQGNSHGRCLVEGKCLGEQLAGVYDEVKA</sequence>
<accession>A0A3N0AZB9</accession>
<dbReference type="PANTHER" id="PTHR43400:SF10">
    <property type="entry name" value="3-OXOSTEROID 1-DEHYDROGENASE"/>
    <property type="match status" value="1"/>
</dbReference>
<dbReference type="InterPro" id="IPR019546">
    <property type="entry name" value="TAT_signal_bac_arc"/>
</dbReference>
<feature type="compositionally biased region" description="Low complexity" evidence="5">
    <location>
        <begin position="38"/>
        <end position="55"/>
    </location>
</feature>
<dbReference type="RefSeq" id="WP_123208767.1">
    <property type="nucleotide sequence ID" value="NZ_JBHTHO010000023.1"/>
</dbReference>
<evidence type="ECO:0000256" key="4">
    <source>
        <dbReference type="ARBA" id="ARBA00023002"/>
    </source>
</evidence>
<dbReference type="PROSITE" id="PS51257">
    <property type="entry name" value="PROKAR_LIPOPROTEIN"/>
    <property type="match status" value="1"/>
</dbReference>
<evidence type="ECO:0000259" key="7">
    <source>
        <dbReference type="Pfam" id="PF00890"/>
    </source>
</evidence>
<dbReference type="PANTHER" id="PTHR43400">
    <property type="entry name" value="FUMARATE REDUCTASE"/>
    <property type="match status" value="1"/>
</dbReference>
<dbReference type="InterPro" id="IPR003953">
    <property type="entry name" value="FAD-dep_OxRdtase_2_FAD-bd"/>
</dbReference>
<proteinExistence type="predicted"/>
<feature type="domain" description="FAD-dependent oxidoreductase 2 FAD-binding" evidence="7">
    <location>
        <begin position="77"/>
        <end position="526"/>
    </location>
</feature>
<evidence type="ECO:0000256" key="5">
    <source>
        <dbReference type="SAM" id="MobiDB-lite"/>
    </source>
</evidence>
<evidence type="ECO:0000256" key="6">
    <source>
        <dbReference type="SAM" id="Phobius"/>
    </source>
</evidence>
<keyword evidence="2" id="KW-0285">Flavoprotein</keyword>
<organism evidence="8 9">
    <name type="scientific">Slackia equolifaciens</name>
    <dbReference type="NCBI Taxonomy" id="498718"/>
    <lineage>
        <taxon>Bacteria</taxon>
        <taxon>Bacillati</taxon>
        <taxon>Actinomycetota</taxon>
        <taxon>Coriobacteriia</taxon>
        <taxon>Eggerthellales</taxon>
        <taxon>Eggerthellaceae</taxon>
        <taxon>Slackia</taxon>
    </lineage>
</organism>
<dbReference type="OrthoDB" id="9813348at2"/>
<evidence type="ECO:0000256" key="3">
    <source>
        <dbReference type="ARBA" id="ARBA00022827"/>
    </source>
</evidence>
<keyword evidence="6" id="KW-0472">Membrane</keyword>
<dbReference type="EMBL" id="QIBX01000008">
    <property type="protein sequence ID" value="RNL40217.1"/>
    <property type="molecule type" value="Genomic_DNA"/>
</dbReference>
<evidence type="ECO:0000256" key="1">
    <source>
        <dbReference type="ARBA" id="ARBA00001974"/>
    </source>
</evidence>
<dbReference type="InterPro" id="IPR027477">
    <property type="entry name" value="Succ_DH/fumarate_Rdtase_cat_sf"/>
</dbReference>
<dbReference type="GO" id="GO:0033765">
    <property type="term" value="F:steroid dehydrogenase activity, acting on the CH-CH group of donors"/>
    <property type="evidence" value="ECO:0007669"/>
    <property type="project" value="UniProtKB-ARBA"/>
</dbReference>
<dbReference type="SUPFAM" id="SSF56425">
    <property type="entry name" value="Succinate dehydrogenase/fumarate reductase flavoprotein, catalytic domain"/>
    <property type="match status" value="1"/>
</dbReference>
<name>A0A3N0AZB9_9ACTN</name>
<comment type="caution">
    <text evidence="8">The sequence shown here is derived from an EMBL/GenBank/DDBJ whole genome shotgun (WGS) entry which is preliminary data.</text>
</comment>
<dbReference type="Proteomes" id="UP000269591">
    <property type="component" value="Unassembled WGS sequence"/>
</dbReference>
<dbReference type="Gene3D" id="3.90.700.10">
    <property type="entry name" value="Succinate dehydrogenase/fumarate reductase flavoprotein, catalytic domain"/>
    <property type="match status" value="1"/>
</dbReference>
<feature type="transmembrane region" description="Helical" evidence="6">
    <location>
        <begin position="12"/>
        <end position="31"/>
    </location>
</feature>
<keyword evidence="9" id="KW-1185">Reference proteome</keyword>
<gene>
    <name evidence="8" type="ORF">DMP06_05620</name>
</gene>
<evidence type="ECO:0000256" key="2">
    <source>
        <dbReference type="ARBA" id="ARBA00022630"/>
    </source>
</evidence>
<protein>
    <submittedName>
        <fullName evidence="8">FAD-binding dehydrogenase</fullName>
    </submittedName>
</protein>
<dbReference type="PROSITE" id="PS51318">
    <property type="entry name" value="TAT"/>
    <property type="match status" value="1"/>
</dbReference>
<dbReference type="NCBIfam" id="TIGR01409">
    <property type="entry name" value="TAT_signal_seq"/>
    <property type="match status" value="1"/>
</dbReference>
<dbReference type="InterPro" id="IPR050315">
    <property type="entry name" value="FAD-oxidoreductase_2"/>
</dbReference>
<dbReference type="AlphaFoldDB" id="A0A3N0AZB9"/>
<dbReference type="PRINTS" id="PR00411">
    <property type="entry name" value="PNDRDTASEI"/>
</dbReference>
<keyword evidence="6" id="KW-1133">Transmembrane helix</keyword>
<dbReference type="InterPro" id="IPR036188">
    <property type="entry name" value="FAD/NAD-bd_sf"/>
</dbReference>
<evidence type="ECO:0000313" key="9">
    <source>
        <dbReference type="Proteomes" id="UP000269591"/>
    </source>
</evidence>
<dbReference type="GO" id="GO:0008202">
    <property type="term" value="P:steroid metabolic process"/>
    <property type="evidence" value="ECO:0007669"/>
    <property type="project" value="UniProtKB-ARBA"/>
</dbReference>
<keyword evidence="6" id="KW-0812">Transmembrane</keyword>
<evidence type="ECO:0000313" key="8">
    <source>
        <dbReference type="EMBL" id="RNL40217.1"/>
    </source>
</evidence>